<organism evidence="2 3">
    <name type="scientific">Candidatus Lloydbacteria bacterium RIFCSPHIGHO2_01_FULL_49_22</name>
    <dbReference type="NCBI Taxonomy" id="1798658"/>
    <lineage>
        <taxon>Bacteria</taxon>
        <taxon>Candidatus Lloydiibacteriota</taxon>
    </lineage>
</organism>
<protein>
    <recommendedName>
        <fullName evidence="1">Glycosyl hydrolase family 13 catalytic domain-containing protein</fullName>
    </recommendedName>
</protein>
<evidence type="ECO:0000313" key="2">
    <source>
        <dbReference type="EMBL" id="OGZ05600.1"/>
    </source>
</evidence>
<dbReference type="InterPro" id="IPR006047">
    <property type="entry name" value="GH13_cat_dom"/>
</dbReference>
<dbReference type="InterPro" id="IPR045857">
    <property type="entry name" value="O16G_dom_2"/>
</dbReference>
<dbReference type="PANTHER" id="PTHR10357">
    <property type="entry name" value="ALPHA-AMYLASE FAMILY MEMBER"/>
    <property type="match status" value="1"/>
</dbReference>
<reference evidence="2 3" key="1">
    <citation type="journal article" date="2016" name="Nat. Commun.">
        <title>Thousands of microbial genomes shed light on interconnected biogeochemical processes in an aquifer system.</title>
        <authorList>
            <person name="Anantharaman K."/>
            <person name="Brown C.T."/>
            <person name="Hug L.A."/>
            <person name="Sharon I."/>
            <person name="Castelle C.J."/>
            <person name="Probst A.J."/>
            <person name="Thomas B.C."/>
            <person name="Singh A."/>
            <person name="Wilkins M.J."/>
            <person name="Karaoz U."/>
            <person name="Brodie E.L."/>
            <person name="Williams K.H."/>
            <person name="Hubbard S.S."/>
            <person name="Banfield J.F."/>
        </authorList>
    </citation>
    <scope>NUCLEOTIDE SEQUENCE [LARGE SCALE GENOMIC DNA]</scope>
</reference>
<dbReference type="EMBL" id="MHLI01000008">
    <property type="protein sequence ID" value="OGZ05600.1"/>
    <property type="molecule type" value="Genomic_DNA"/>
</dbReference>
<dbReference type="Gene3D" id="3.20.20.80">
    <property type="entry name" value="Glycosidases"/>
    <property type="match status" value="1"/>
</dbReference>
<sequence>MDNEQEWWMSAKIYELYIDKFAKDIRGLTAHLDYFSRLGINTLHLLPHYPSPMIDDGYDVTDYRGVRPELGSLEDLRHLIDAAHEKGLRIILDLVINHVSSLHPWFLEARTSKDNPKRNYFLWSKTGEELRDGINAFPGIKKSNWIKDPATDEFYYATFYPEQPDLNWDNEAVVSGMLANMDFLADLGADGFRIDAAPHLIKREGTNSKGLPETHHLLKRIRAYLEKKHPGVILLAEAGASMDELKKYFGNGDECHMAYHFPLMCAMWETLLFNDRTYVDKFVSSFADIPPGCQWATFLRNHDEIALTLLPSDIRREMVNLLDKKHEYLFNNGTTTAVRIATALGGDRSKILKAQELLYGLPGAPVCYYGDEIGMQNLPFRPGVIDTRIFVRGPFDWIAAESQMNNDDSLFSQTARIIKRGKGL</sequence>
<name>A0A1G2CY38_9BACT</name>
<proteinExistence type="predicted"/>
<gene>
    <name evidence="2" type="ORF">A2845_04535</name>
</gene>
<dbReference type="InterPro" id="IPR017853">
    <property type="entry name" value="GH"/>
</dbReference>
<feature type="domain" description="Glycosyl hydrolase family 13 catalytic" evidence="1">
    <location>
        <begin position="15"/>
        <end position="392"/>
    </location>
</feature>
<dbReference type="SMART" id="SM00642">
    <property type="entry name" value="Aamy"/>
    <property type="match status" value="1"/>
</dbReference>
<dbReference type="Gene3D" id="3.90.400.10">
    <property type="entry name" value="Oligo-1,6-glucosidase, Domain 2"/>
    <property type="match status" value="1"/>
</dbReference>
<dbReference type="AlphaFoldDB" id="A0A1G2CY38"/>
<dbReference type="Proteomes" id="UP000177122">
    <property type="component" value="Unassembled WGS sequence"/>
</dbReference>
<dbReference type="GO" id="GO:0005975">
    <property type="term" value="P:carbohydrate metabolic process"/>
    <property type="evidence" value="ECO:0007669"/>
    <property type="project" value="InterPro"/>
</dbReference>
<dbReference type="Pfam" id="PF00128">
    <property type="entry name" value="Alpha-amylase"/>
    <property type="match status" value="1"/>
</dbReference>
<accession>A0A1G2CY38</accession>
<comment type="caution">
    <text evidence="2">The sequence shown here is derived from an EMBL/GenBank/DDBJ whole genome shotgun (WGS) entry which is preliminary data.</text>
</comment>
<dbReference type="SUPFAM" id="SSF51445">
    <property type="entry name" value="(Trans)glycosidases"/>
    <property type="match status" value="1"/>
</dbReference>
<evidence type="ECO:0000313" key="3">
    <source>
        <dbReference type="Proteomes" id="UP000177122"/>
    </source>
</evidence>
<dbReference type="PANTHER" id="PTHR10357:SF219">
    <property type="entry name" value="MALTOSE ALPHA-D-GLUCOSYLTRANSFERASE"/>
    <property type="match status" value="1"/>
</dbReference>
<evidence type="ECO:0000259" key="1">
    <source>
        <dbReference type="SMART" id="SM00642"/>
    </source>
</evidence>